<accession>A0A7G3W7F5</accession>
<evidence type="ECO:0000313" key="2">
    <source>
        <dbReference type="EMBL" id="QED40012.1"/>
    </source>
</evidence>
<organismHost>
    <name type="scientific">Lepidoptera</name>
    <name type="common">moths &amp; butterflies</name>
    <dbReference type="NCBI Taxonomy" id="7088"/>
</organismHost>
<dbReference type="EMBL" id="MK503923">
    <property type="protein sequence ID" value="QED40012.1"/>
    <property type="molecule type" value="Genomic_DNA"/>
</dbReference>
<organism evidence="2">
    <name type="scientific">Spodoptera frugiperda nuclear polyhedrosis virus</name>
    <name type="common">SfNPV</name>
    <dbReference type="NCBI Taxonomy" id="10455"/>
    <lineage>
        <taxon>Viruses</taxon>
        <taxon>Viruses incertae sedis</taxon>
        <taxon>Naldaviricetes</taxon>
        <taxon>Lefavirales</taxon>
        <taxon>Baculoviridae</taxon>
        <taxon>Alphabaculovirus</taxon>
        <taxon>Alphabaculovirus spofrugiperdae</taxon>
    </lineage>
</organism>
<feature type="compositionally biased region" description="Basic and acidic residues" evidence="1">
    <location>
        <begin position="66"/>
        <end position="75"/>
    </location>
</feature>
<name>A0A7G3W7F5_NPVSF</name>
<sequence>MFAAINNFLREKIKYNAITIVQEEFTDPYYTVKKVERSTDVPYCSYWDNPFVIENQLPIDDENEDNKDNKDKNNDDNDVVDEDNVATSTVDFGDITVKSLYVNKKKKNIVAYLKKKYLNKKNENDKVDREKIKLMRHRLLISVPKPFKRTLSIEKEFVTDHHLFKSNLKKFSFFKEKKNIPTSHLYPDVDAFTETLLDFLDDRSDEFDFNKVYKNRYNAFYENDNIFKGIVYKDLEQVPVMTHKEQCRLDDVEDAHVMVVRFNRFYLKTCLKPKIKKHFMDVLEFPLFMLDKNCNILINEKYGQYVRYRDIKDKMNDYSSLNIVLSSKCDDYNDYNVKDFFFDSKNAPANMGLLYYVLFWVSFHGLGLNLDFQEYMLTRVKQTRCTLGLSTSSDFFPQIMVPLPNALFYSCYVSTVLFKNHPMYFYQERLKELNSYSCDMRFLLQKIFGEDFLDYYNKKVRNRSNEIKNYDTLDNDIKNLILESYKSDDFGYHYTKILPGSRLLQLNKIVNFNINFNDYIHTYYEHVQFFFARSVSYNIKLSFIHDSTMRPRLQKRRYYDPDDAVCNIHKFIQGMMNPIVLSNGLIMKRNISKIKLSKFLDLYKAFQECVGSLRKFPNLNEFHIFVHKKFVNRNNKICLFPENFISLIDGVHKSYTSFLKNKKVTVPQFLHVIERTNDYKVRVKEEGFSKYVSSEIVKYLENIFVDD</sequence>
<evidence type="ECO:0000256" key="1">
    <source>
        <dbReference type="SAM" id="MobiDB-lite"/>
    </source>
</evidence>
<proteinExistence type="predicted"/>
<feature type="region of interest" description="Disordered" evidence="1">
    <location>
        <begin position="60"/>
        <end position="81"/>
    </location>
</feature>
<reference evidence="2" key="1">
    <citation type="submission" date="2019-02" db="EMBL/GenBank/DDBJ databases">
        <title>Genetic diversity of Spodoptera frugiperda multiple nucleopolyhedovirus and pathogenicity against corn- and rice-strain S. frugiperda larvae.</title>
        <authorList>
            <person name="Harrison R.L."/>
            <person name="Rowley D.L."/>
            <person name="Popham H.J."/>
        </authorList>
    </citation>
    <scope>NUCLEOTIDE SEQUENCE</scope>
    <source>
        <strain evidence="2">IIBBL BCIPV 281</strain>
    </source>
</reference>
<protein>
    <submittedName>
        <fullName evidence="2">94K</fullName>
    </submittedName>
</protein>